<accession>A0A9Q0PDY8</accession>
<evidence type="ECO:0000256" key="1">
    <source>
        <dbReference type="SAM" id="Coils"/>
    </source>
</evidence>
<dbReference type="Proteomes" id="UP001151532">
    <property type="component" value="Chromosome 2"/>
</dbReference>
<dbReference type="PANTHER" id="PTHR35500:SF1">
    <property type="entry name" value="OS03G0108700 PROTEIN"/>
    <property type="match status" value="1"/>
</dbReference>
<dbReference type="EMBL" id="JAPFFK010000019">
    <property type="protein sequence ID" value="KAJ6686301.1"/>
    <property type="molecule type" value="Genomic_DNA"/>
</dbReference>
<protein>
    <submittedName>
        <fullName evidence="2">Uncharacterized protein</fullName>
    </submittedName>
</protein>
<keyword evidence="1" id="KW-0175">Coiled coil</keyword>
<sequence length="130" mass="15185">MEGEARKRLKHAMEENEQEIIDGTSLEIVEKDETDMNIVGSEEMELNIAHIFEKIEHFTQMVSELLESGKAMFKEMSNEFEERLISIHKEEMEKWQEEIKVLRLLDASNEEASGILHNARFVLQNPHIDS</sequence>
<evidence type="ECO:0000313" key="3">
    <source>
        <dbReference type="Proteomes" id="UP001151532"/>
    </source>
</evidence>
<evidence type="ECO:0000313" key="2">
    <source>
        <dbReference type="EMBL" id="KAJ6686301.1"/>
    </source>
</evidence>
<proteinExistence type="predicted"/>
<dbReference type="AlphaFoldDB" id="A0A9Q0PDY8"/>
<dbReference type="OrthoDB" id="1933196at2759"/>
<feature type="coiled-coil region" evidence="1">
    <location>
        <begin position="78"/>
        <end position="105"/>
    </location>
</feature>
<reference evidence="2" key="1">
    <citation type="submission" date="2022-11" db="EMBL/GenBank/DDBJ databases">
        <authorList>
            <person name="Hyden B.L."/>
            <person name="Feng K."/>
            <person name="Yates T."/>
            <person name="Jawdy S."/>
            <person name="Smart L.B."/>
            <person name="Muchero W."/>
        </authorList>
    </citation>
    <scope>NUCLEOTIDE SEQUENCE</scope>
    <source>
        <tissue evidence="2">Shoot tip</tissue>
    </source>
</reference>
<reference evidence="2" key="2">
    <citation type="journal article" date="2023" name="Int. J. Mol. Sci.">
        <title>De Novo Assembly and Annotation of 11 Diverse Shrub Willow (Salix) Genomes Reveals Novel Gene Organization in Sex-Linked Regions.</title>
        <authorList>
            <person name="Hyden B."/>
            <person name="Feng K."/>
            <person name="Yates T.B."/>
            <person name="Jawdy S."/>
            <person name="Cereghino C."/>
            <person name="Smart L.B."/>
            <person name="Muchero W."/>
        </authorList>
    </citation>
    <scope>NUCLEOTIDE SEQUENCE</scope>
    <source>
        <tissue evidence="2">Shoot tip</tissue>
    </source>
</reference>
<name>A0A9Q0PDY8_SALPP</name>
<comment type="caution">
    <text evidence="2">The sequence shown here is derived from an EMBL/GenBank/DDBJ whole genome shotgun (WGS) entry which is preliminary data.</text>
</comment>
<keyword evidence="3" id="KW-1185">Reference proteome</keyword>
<organism evidence="2 3">
    <name type="scientific">Salix purpurea</name>
    <name type="common">Purple osier willow</name>
    <dbReference type="NCBI Taxonomy" id="77065"/>
    <lineage>
        <taxon>Eukaryota</taxon>
        <taxon>Viridiplantae</taxon>
        <taxon>Streptophyta</taxon>
        <taxon>Embryophyta</taxon>
        <taxon>Tracheophyta</taxon>
        <taxon>Spermatophyta</taxon>
        <taxon>Magnoliopsida</taxon>
        <taxon>eudicotyledons</taxon>
        <taxon>Gunneridae</taxon>
        <taxon>Pentapetalae</taxon>
        <taxon>rosids</taxon>
        <taxon>fabids</taxon>
        <taxon>Malpighiales</taxon>
        <taxon>Salicaceae</taxon>
        <taxon>Saliceae</taxon>
        <taxon>Salix</taxon>
    </lineage>
</organism>
<gene>
    <name evidence="2" type="ORF">OIU79_016143</name>
</gene>
<dbReference type="PANTHER" id="PTHR35500">
    <property type="entry name" value="OS03G0108700 PROTEIN"/>
    <property type="match status" value="1"/>
</dbReference>